<dbReference type="GO" id="GO:0006897">
    <property type="term" value="P:endocytosis"/>
    <property type="evidence" value="ECO:0007669"/>
    <property type="project" value="TreeGrafter"/>
</dbReference>
<evidence type="ECO:0000256" key="4">
    <source>
        <dbReference type="ARBA" id="ARBA00022553"/>
    </source>
</evidence>
<dbReference type="InterPro" id="IPR045063">
    <property type="entry name" value="Dynamin_N"/>
</dbReference>
<dbReference type="FunFam" id="1.10.238.10:FF:000038">
    <property type="entry name" value="EH domain-containing protein 3"/>
    <property type="match status" value="1"/>
</dbReference>
<evidence type="ECO:0000256" key="2">
    <source>
        <dbReference type="ARBA" id="ARBA00004413"/>
    </source>
</evidence>
<evidence type="ECO:0000256" key="9">
    <source>
        <dbReference type="ARBA" id="ARBA00022840"/>
    </source>
</evidence>
<dbReference type="InterPro" id="IPR031692">
    <property type="entry name" value="EHD_N"/>
</dbReference>
<dbReference type="Gene3D" id="3.40.50.300">
    <property type="entry name" value="P-loop containing nucleotide triphosphate hydrolases"/>
    <property type="match status" value="1"/>
</dbReference>
<feature type="non-terminal residue" evidence="15">
    <location>
        <position position="644"/>
    </location>
</feature>
<keyword evidence="6" id="KW-0547">Nucleotide-binding</keyword>
<evidence type="ECO:0000256" key="5">
    <source>
        <dbReference type="ARBA" id="ARBA00022723"/>
    </source>
</evidence>
<evidence type="ECO:0000256" key="6">
    <source>
        <dbReference type="ARBA" id="ARBA00022741"/>
    </source>
</evidence>
<dbReference type="Pfam" id="PF18150">
    <property type="entry name" value="DUF5600"/>
    <property type="match status" value="1"/>
</dbReference>
<gene>
    <name evidence="15" type="ORF">FQN60_004771</name>
</gene>
<feature type="domain" description="Dynamin-type G" evidence="14">
    <location>
        <begin position="53"/>
        <end position="284"/>
    </location>
</feature>
<dbReference type="Proteomes" id="UP000327493">
    <property type="component" value="Chromosome 3"/>
</dbReference>
<keyword evidence="10" id="KW-0342">GTP-binding</keyword>
<dbReference type="InterPro" id="IPR030381">
    <property type="entry name" value="G_DYNAMIN_dom"/>
</dbReference>
<dbReference type="PROSITE" id="PS50222">
    <property type="entry name" value="EF_HAND_2"/>
    <property type="match status" value="1"/>
</dbReference>
<evidence type="ECO:0000256" key="11">
    <source>
        <dbReference type="ARBA" id="ARBA00023136"/>
    </source>
</evidence>
<dbReference type="Pfam" id="PF12763">
    <property type="entry name" value="EH"/>
    <property type="match status" value="1"/>
</dbReference>
<keyword evidence="8" id="KW-0106">Calcium</keyword>
<dbReference type="InterPro" id="IPR002048">
    <property type="entry name" value="EF_hand_dom"/>
</dbReference>
<dbReference type="SUPFAM" id="SSF52540">
    <property type="entry name" value="P-loop containing nucleoside triphosphate hydrolases"/>
    <property type="match status" value="1"/>
</dbReference>
<keyword evidence="11" id="KW-0472">Membrane</keyword>
<evidence type="ECO:0008006" key="17">
    <source>
        <dbReference type="Google" id="ProtNLM"/>
    </source>
</evidence>
<name>A0A5J5DKI8_9PERO</name>
<evidence type="ECO:0000259" key="13">
    <source>
        <dbReference type="PROSITE" id="PS50222"/>
    </source>
</evidence>
<dbReference type="CDD" id="cd00052">
    <property type="entry name" value="EH"/>
    <property type="match status" value="1"/>
</dbReference>
<dbReference type="PANTHER" id="PTHR11216:SF62">
    <property type="entry name" value="EH DOMAIN-CONTAINING PROTEIN 2"/>
    <property type="match status" value="1"/>
</dbReference>
<dbReference type="GO" id="GO:0005886">
    <property type="term" value="C:plasma membrane"/>
    <property type="evidence" value="ECO:0007669"/>
    <property type="project" value="UniProtKB-SubCell"/>
</dbReference>
<dbReference type="GO" id="GO:0005524">
    <property type="term" value="F:ATP binding"/>
    <property type="evidence" value="ECO:0007669"/>
    <property type="project" value="UniProtKB-KW"/>
</dbReference>
<dbReference type="SMART" id="SM00027">
    <property type="entry name" value="EH"/>
    <property type="match status" value="1"/>
</dbReference>
<dbReference type="AlphaFoldDB" id="A0A5J5DKI8"/>
<dbReference type="PROSITE" id="PS51718">
    <property type="entry name" value="G_DYNAMIN_2"/>
    <property type="match status" value="1"/>
</dbReference>
<dbReference type="GO" id="GO:0005509">
    <property type="term" value="F:calcium ion binding"/>
    <property type="evidence" value="ECO:0007669"/>
    <property type="project" value="InterPro"/>
</dbReference>
<protein>
    <recommendedName>
        <fullName evidence="17">EH domain-containing protein 2</fullName>
    </recommendedName>
</protein>
<evidence type="ECO:0000256" key="3">
    <source>
        <dbReference type="ARBA" id="ARBA00022475"/>
    </source>
</evidence>
<evidence type="ECO:0000256" key="8">
    <source>
        <dbReference type="ARBA" id="ARBA00022837"/>
    </source>
</evidence>
<keyword evidence="3" id="KW-1003">Cell membrane</keyword>
<dbReference type="GO" id="GO:0016197">
    <property type="term" value="P:endosomal transport"/>
    <property type="evidence" value="ECO:0007669"/>
    <property type="project" value="TreeGrafter"/>
</dbReference>
<keyword evidence="16" id="KW-1185">Reference proteome</keyword>
<dbReference type="Gene3D" id="1.10.238.10">
    <property type="entry name" value="EF-hand"/>
    <property type="match status" value="1"/>
</dbReference>
<keyword evidence="5" id="KW-0479">Metal-binding</keyword>
<accession>A0A5J5DKI8</accession>
<dbReference type="InterPro" id="IPR040990">
    <property type="entry name" value="DUF5600"/>
</dbReference>
<comment type="caution">
    <text evidence="15">The sequence shown here is derived from an EMBL/GenBank/DDBJ whole genome shotgun (WGS) entry which is preliminary data.</text>
</comment>
<dbReference type="Gene3D" id="1.10.268.20">
    <property type="match status" value="1"/>
</dbReference>
<dbReference type="InterPro" id="IPR000261">
    <property type="entry name" value="EH_dom"/>
</dbReference>
<reference evidence="15 16" key="1">
    <citation type="submission" date="2019-08" db="EMBL/GenBank/DDBJ databases">
        <title>A chromosome-level genome assembly, high-density linkage maps, and genome scans reveal the genomic architecture of hybrid incompatibilities underlying speciation via character displacement in darters (Percidae: Etheostominae).</title>
        <authorList>
            <person name="Moran R.L."/>
            <person name="Catchen J.M."/>
            <person name="Fuller R.C."/>
        </authorList>
    </citation>
    <scope>NUCLEOTIDE SEQUENCE [LARGE SCALE GENOMIC DNA]</scope>
    <source>
        <strain evidence="15">EspeVRDwgs_2016</strain>
        <tissue evidence="15">Muscle</tissue>
    </source>
</reference>
<dbReference type="GO" id="GO:0005525">
    <property type="term" value="F:GTP binding"/>
    <property type="evidence" value="ECO:0007669"/>
    <property type="project" value="InterPro"/>
</dbReference>
<feature type="domain" description="EH" evidence="12">
    <location>
        <begin position="449"/>
        <end position="537"/>
    </location>
</feature>
<organism evidence="15 16">
    <name type="scientific">Etheostoma spectabile</name>
    <name type="common">orangethroat darter</name>
    <dbReference type="NCBI Taxonomy" id="54343"/>
    <lineage>
        <taxon>Eukaryota</taxon>
        <taxon>Metazoa</taxon>
        <taxon>Chordata</taxon>
        <taxon>Craniata</taxon>
        <taxon>Vertebrata</taxon>
        <taxon>Euteleostomi</taxon>
        <taxon>Actinopterygii</taxon>
        <taxon>Neopterygii</taxon>
        <taxon>Teleostei</taxon>
        <taxon>Neoteleostei</taxon>
        <taxon>Acanthomorphata</taxon>
        <taxon>Eupercaria</taxon>
        <taxon>Perciformes</taxon>
        <taxon>Percoidei</taxon>
        <taxon>Percidae</taxon>
        <taxon>Etheostomatinae</taxon>
        <taxon>Etheostoma</taxon>
    </lineage>
</organism>
<comment type="subcellular location">
    <subcellularLocation>
        <location evidence="2">Cell membrane</location>
        <topology evidence="2">Peripheral membrane protein</topology>
        <orientation evidence="2">Cytoplasmic side</orientation>
    </subcellularLocation>
    <subcellularLocation>
        <location evidence="1">Endosome membrane</location>
        <topology evidence="1">Peripheral membrane protein</topology>
        <orientation evidence="1">Cytoplasmic side</orientation>
    </subcellularLocation>
</comment>
<feature type="domain" description="EF-hand" evidence="13">
    <location>
        <begin position="481"/>
        <end position="516"/>
    </location>
</feature>
<dbReference type="GO" id="GO:0010008">
    <property type="term" value="C:endosome membrane"/>
    <property type="evidence" value="ECO:0007669"/>
    <property type="project" value="UniProtKB-SubCell"/>
</dbReference>
<evidence type="ECO:0000256" key="10">
    <source>
        <dbReference type="ARBA" id="ARBA00023134"/>
    </source>
</evidence>
<evidence type="ECO:0000259" key="12">
    <source>
        <dbReference type="PROSITE" id="PS50031"/>
    </source>
</evidence>
<evidence type="ECO:0000256" key="1">
    <source>
        <dbReference type="ARBA" id="ARBA00004125"/>
    </source>
</evidence>
<dbReference type="InterPro" id="IPR027417">
    <property type="entry name" value="P-loop_NTPase"/>
</dbReference>
<evidence type="ECO:0000313" key="15">
    <source>
        <dbReference type="EMBL" id="KAA8593937.1"/>
    </source>
</evidence>
<sequence length="644" mass="73503">MSIRRLRSNPKTLGDVNLVTEELKNLYHKRLLPIEKYYSFHHFHSPCYEDAEFDNKPMVLVMGQYSTGKTTFIRYLIEQDFPGSRVGPEPTTDCFTALMYGEMEGIIPGNALTVDPKKPFRNLDPFGNAFLNRFQCVQMPNQVLESVSIIDTPGILTAAKRKLSRGYDFPAVLRWFAERVDRIILLFDAHKLEFSDELTRAFGALCGYEDKLRVVLNKADRVDSQQLMRVYGALMWSLGKVFRTPEILRVYIGSFWSEPRQKCDHYQLIELEEEDLLADIRNLPSNAAVRKLNDLVKRARLVRAHAHIISYLKQEMPTLFCKESKKHNLIYQLPVIFTKIQQHHLVPAGDFPDCTKMQEKLLGQDFSKFKTLKPSLMASLDKLLTTDIANLVPLLQQQELRKKSLPSVLDGEFLGTFRPEHFKRDPFKELKKEDESSETDLDEWSLEKYKPKYDEIFYNLSPNGGKLSGTKVKEWMTTTLLPNSVLAHIWRLSDIDGDGMLDNEEFALAVHLIEGKLEGHWLPRELPSHLVPPSKRLSTASDQDRLRFRPKTAINHGAEWEHGGMHSNPVVDILGLRLCSCRGPWPRSSNRQNDSPVLAISSQCKTRSAAAENPAALRKTQLGAASIPVLTGVLKLGSVEEQPY</sequence>
<dbReference type="EMBL" id="VOFY01000003">
    <property type="protein sequence ID" value="KAA8593937.1"/>
    <property type="molecule type" value="Genomic_DNA"/>
</dbReference>
<dbReference type="InterPro" id="IPR018247">
    <property type="entry name" value="EF_Hand_1_Ca_BS"/>
</dbReference>
<dbReference type="CDD" id="cd09913">
    <property type="entry name" value="EHD"/>
    <property type="match status" value="1"/>
</dbReference>
<dbReference type="PANTHER" id="PTHR11216">
    <property type="entry name" value="EH DOMAIN"/>
    <property type="match status" value="1"/>
</dbReference>
<evidence type="ECO:0000256" key="7">
    <source>
        <dbReference type="ARBA" id="ARBA00022753"/>
    </source>
</evidence>
<keyword evidence="4" id="KW-0597">Phosphoprotein</keyword>
<dbReference type="FunFam" id="3.40.50.300:FF:000147">
    <property type="entry name" value="EH domain-containing protein 1"/>
    <property type="match status" value="1"/>
</dbReference>
<keyword evidence="7" id="KW-0967">Endosome</keyword>
<dbReference type="PROSITE" id="PS00018">
    <property type="entry name" value="EF_HAND_1"/>
    <property type="match status" value="1"/>
</dbReference>
<proteinExistence type="predicted"/>
<evidence type="ECO:0000259" key="14">
    <source>
        <dbReference type="PROSITE" id="PS51718"/>
    </source>
</evidence>
<dbReference type="InterPro" id="IPR011992">
    <property type="entry name" value="EF-hand-dom_pair"/>
</dbReference>
<dbReference type="Pfam" id="PF16880">
    <property type="entry name" value="EHD_N"/>
    <property type="match status" value="1"/>
</dbReference>
<evidence type="ECO:0000313" key="16">
    <source>
        <dbReference type="Proteomes" id="UP000327493"/>
    </source>
</evidence>
<dbReference type="Pfam" id="PF00350">
    <property type="entry name" value="Dynamin_N"/>
    <property type="match status" value="1"/>
</dbReference>
<keyword evidence="9" id="KW-0067">ATP-binding</keyword>
<dbReference type="PROSITE" id="PS50031">
    <property type="entry name" value="EH"/>
    <property type="match status" value="1"/>
</dbReference>
<dbReference type="SUPFAM" id="SSF47473">
    <property type="entry name" value="EF-hand"/>
    <property type="match status" value="1"/>
</dbReference>